<dbReference type="InterPro" id="IPR052906">
    <property type="entry name" value="Type_IV_Methyl-Rstrct_Enzyme"/>
</dbReference>
<dbReference type="SUPFAM" id="SSF52980">
    <property type="entry name" value="Restriction endonuclease-like"/>
    <property type="match status" value="1"/>
</dbReference>
<sequence>MKEEDVFVPFSIMSDYVVSITPLEFEQLVANYLIELGKDLPDFKVTHNEKLSSEDGTYQIDVYATFKAIGVEIKVIIECKRYKSSVKREKVQVLHDKTRALGAHKAIMFSTADYQEGAIRYAVAHGIALVRLLPGSVKYVTNSTYTHQFRPNQIDDKDKFVGECIYDNYFGYLVNGKLTGLIDYLNLPILIK</sequence>
<keyword evidence="2" id="KW-0255">Endonuclease</keyword>
<reference evidence="3" key="1">
    <citation type="journal article" date="2019" name="Int. J. Syst. Evol. Microbiol.">
        <title>The Global Catalogue of Microorganisms (GCM) 10K type strain sequencing project: providing services to taxonomists for standard genome sequencing and annotation.</title>
        <authorList>
            <consortium name="The Broad Institute Genomics Platform"/>
            <consortium name="The Broad Institute Genome Sequencing Center for Infectious Disease"/>
            <person name="Wu L."/>
            <person name="Ma J."/>
        </authorList>
    </citation>
    <scope>NUCLEOTIDE SEQUENCE [LARGE SCALE GENOMIC DNA]</scope>
    <source>
        <strain evidence="3">CCUG 63418</strain>
    </source>
</reference>
<dbReference type="Pfam" id="PF04471">
    <property type="entry name" value="Mrr_cat"/>
    <property type="match status" value="1"/>
</dbReference>
<keyword evidence="2" id="KW-0378">Hydrolase</keyword>
<gene>
    <name evidence="2" type="ORF">ACFQZS_14080</name>
</gene>
<feature type="domain" description="Restriction endonuclease type IV Mrr" evidence="1">
    <location>
        <begin position="19"/>
        <end position="130"/>
    </location>
</feature>
<dbReference type="InterPro" id="IPR011856">
    <property type="entry name" value="tRNA_endonuc-like_dom_sf"/>
</dbReference>
<protein>
    <submittedName>
        <fullName evidence="2">Restriction endonuclease</fullName>
    </submittedName>
</protein>
<organism evidence="2 3">
    <name type="scientific">Mucilaginibacter calamicampi</name>
    <dbReference type="NCBI Taxonomy" id="1302352"/>
    <lineage>
        <taxon>Bacteria</taxon>
        <taxon>Pseudomonadati</taxon>
        <taxon>Bacteroidota</taxon>
        <taxon>Sphingobacteriia</taxon>
        <taxon>Sphingobacteriales</taxon>
        <taxon>Sphingobacteriaceae</taxon>
        <taxon>Mucilaginibacter</taxon>
    </lineage>
</organism>
<dbReference type="EMBL" id="JBHTHU010000019">
    <property type="protein sequence ID" value="MFD0751274.1"/>
    <property type="molecule type" value="Genomic_DNA"/>
</dbReference>
<name>A0ABW2YXQ4_9SPHI</name>
<keyword evidence="3" id="KW-1185">Reference proteome</keyword>
<dbReference type="InterPro" id="IPR011335">
    <property type="entry name" value="Restrct_endonuc-II-like"/>
</dbReference>
<dbReference type="InterPro" id="IPR007560">
    <property type="entry name" value="Restrct_endonuc_IV_Mrr"/>
</dbReference>
<dbReference type="PANTHER" id="PTHR30015">
    <property type="entry name" value="MRR RESTRICTION SYSTEM PROTEIN"/>
    <property type="match status" value="1"/>
</dbReference>
<keyword evidence="2" id="KW-0540">Nuclease</keyword>
<comment type="caution">
    <text evidence="2">The sequence shown here is derived from an EMBL/GenBank/DDBJ whole genome shotgun (WGS) entry which is preliminary data.</text>
</comment>
<dbReference type="RefSeq" id="WP_377101280.1">
    <property type="nucleotide sequence ID" value="NZ_JBHTHU010000019.1"/>
</dbReference>
<dbReference type="PANTHER" id="PTHR30015:SF7">
    <property type="entry name" value="TYPE IV METHYL-DIRECTED RESTRICTION ENZYME ECOKMRR"/>
    <property type="match status" value="1"/>
</dbReference>
<dbReference type="GO" id="GO:0004519">
    <property type="term" value="F:endonuclease activity"/>
    <property type="evidence" value="ECO:0007669"/>
    <property type="project" value="UniProtKB-KW"/>
</dbReference>
<dbReference type="Proteomes" id="UP001596958">
    <property type="component" value="Unassembled WGS sequence"/>
</dbReference>
<dbReference type="Gene3D" id="3.40.1350.10">
    <property type="match status" value="1"/>
</dbReference>
<evidence type="ECO:0000313" key="3">
    <source>
        <dbReference type="Proteomes" id="UP001596958"/>
    </source>
</evidence>
<evidence type="ECO:0000259" key="1">
    <source>
        <dbReference type="Pfam" id="PF04471"/>
    </source>
</evidence>
<proteinExistence type="predicted"/>
<evidence type="ECO:0000313" key="2">
    <source>
        <dbReference type="EMBL" id="MFD0751274.1"/>
    </source>
</evidence>
<accession>A0ABW2YXQ4</accession>